<protein>
    <submittedName>
        <fullName evidence="1">Uncharacterized protein</fullName>
    </submittedName>
</protein>
<name>A0A1N7KCK8_9CORY</name>
<dbReference type="Proteomes" id="UP000186292">
    <property type="component" value="Unassembled WGS sequence"/>
</dbReference>
<organism evidence="1 2">
    <name type="scientific">Corynebacterium appendicis CIP 107643</name>
    <dbReference type="NCBI Taxonomy" id="1161099"/>
    <lineage>
        <taxon>Bacteria</taxon>
        <taxon>Bacillati</taxon>
        <taxon>Actinomycetota</taxon>
        <taxon>Actinomycetes</taxon>
        <taxon>Mycobacteriales</taxon>
        <taxon>Corynebacteriaceae</taxon>
        <taxon>Corynebacterium</taxon>
    </lineage>
</organism>
<evidence type="ECO:0000313" key="2">
    <source>
        <dbReference type="Proteomes" id="UP000186292"/>
    </source>
</evidence>
<keyword evidence="2" id="KW-1185">Reference proteome</keyword>
<dbReference type="STRING" id="1161099.SAMN05444817_11713"/>
<gene>
    <name evidence="1" type="ORF">SAMN05444817_11713</name>
</gene>
<sequence length="75" mass="8627">MCKGEKVLIRPQGFWARFIATLDVGVQLQVKSFTRTSLAAKLTFGNHWSILVRIFLSRNAPESPVNLGYWAFEKW</sequence>
<proteinExistence type="predicted"/>
<evidence type="ECO:0000313" key="1">
    <source>
        <dbReference type="EMBL" id="SIS59174.1"/>
    </source>
</evidence>
<dbReference type="EMBL" id="FTOF01000017">
    <property type="protein sequence ID" value="SIS59174.1"/>
    <property type="molecule type" value="Genomic_DNA"/>
</dbReference>
<dbReference type="AlphaFoldDB" id="A0A1N7KCK8"/>
<reference evidence="2" key="1">
    <citation type="submission" date="2017-01" db="EMBL/GenBank/DDBJ databases">
        <authorList>
            <person name="Varghese N."/>
            <person name="Submissions S."/>
        </authorList>
    </citation>
    <scope>NUCLEOTIDE SEQUENCE [LARGE SCALE GENOMIC DNA]</scope>
    <source>
        <strain evidence="2">DSM 44531</strain>
    </source>
</reference>
<accession>A0A1N7KCK8</accession>